<keyword evidence="5 6" id="KW-0472">Membrane</keyword>
<dbReference type="GO" id="GO:0016020">
    <property type="term" value="C:membrane"/>
    <property type="evidence" value="ECO:0007669"/>
    <property type="project" value="UniProtKB-SubCell"/>
</dbReference>
<name>A0A061AZW2_RHOTO</name>
<evidence type="ECO:0000256" key="3">
    <source>
        <dbReference type="ARBA" id="ARBA00022692"/>
    </source>
</evidence>
<feature type="compositionally biased region" description="Basic and acidic residues" evidence="7">
    <location>
        <begin position="181"/>
        <end position="196"/>
    </location>
</feature>
<keyword evidence="6" id="KW-0813">Transport</keyword>
<proteinExistence type="inferred from homology"/>
<keyword evidence="6" id="KW-0186">Copper</keyword>
<keyword evidence="3 6" id="KW-0812">Transmembrane</keyword>
<organism evidence="8">
    <name type="scientific">Rhodotorula toruloides</name>
    <name type="common">Yeast</name>
    <name type="synonym">Rhodosporidium toruloides</name>
    <dbReference type="NCBI Taxonomy" id="5286"/>
    <lineage>
        <taxon>Eukaryota</taxon>
        <taxon>Fungi</taxon>
        <taxon>Dikarya</taxon>
        <taxon>Basidiomycota</taxon>
        <taxon>Pucciniomycotina</taxon>
        <taxon>Microbotryomycetes</taxon>
        <taxon>Sporidiobolales</taxon>
        <taxon>Sporidiobolaceae</taxon>
        <taxon>Rhodotorula</taxon>
    </lineage>
</organism>
<comment type="similarity">
    <text evidence="2 6">Belongs to the copper transporter (Ctr) (TC 1.A.56) family. SLC31A subfamily.</text>
</comment>
<reference evidence="8" key="1">
    <citation type="journal article" date="2014" name="Genome Announc.">
        <title>Draft genome sequence of Rhodosporidium toruloides CECT1137, an oleaginous yeast of biotechnological interest.</title>
        <authorList>
            <person name="Morin N."/>
            <person name="Calcas X."/>
            <person name="Devillers H."/>
            <person name="Durrens P."/>
            <person name="Sherman D.J."/>
            <person name="Nicaud J.-M."/>
            <person name="Neuveglise C."/>
        </authorList>
    </citation>
    <scope>NUCLEOTIDE SEQUENCE</scope>
    <source>
        <strain evidence="8">CECT1137</strain>
    </source>
</reference>
<dbReference type="PANTHER" id="PTHR12483:SF73">
    <property type="entry name" value="COPPER TRANSPORT PROTEIN CTR3"/>
    <property type="match status" value="1"/>
</dbReference>
<keyword evidence="4 6" id="KW-1133">Transmembrane helix</keyword>
<accession>A0A061AZW2</accession>
<evidence type="ECO:0000256" key="4">
    <source>
        <dbReference type="ARBA" id="ARBA00022989"/>
    </source>
</evidence>
<evidence type="ECO:0000256" key="6">
    <source>
        <dbReference type="RuleBase" id="RU367022"/>
    </source>
</evidence>
<comment type="subcellular location">
    <subcellularLocation>
        <location evidence="1 6">Membrane</location>
        <topology evidence="1 6">Multi-pass membrane protein</topology>
    </subcellularLocation>
</comment>
<feature type="transmembrane region" description="Helical" evidence="6">
    <location>
        <begin position="139"/>
        <end position="167"/>
    </location>
</feature>
<keyword evidence="6" id="KW-0406">Ion transport</keyword>
<sequence length="196" mass="21390">MDHSSMDMSQGAMDMGGAGACKISMLWNWTTTGACFLTPQWRIRSTADYIGTLIGVFSAVVLLEFVRRLGREYDRSIRAGYYRREERALSVLGKTSAADAAGGEERGKDEALQVQPFRPTTTQHLLRTTIHLIQFSTSYILMLLAMYFNGGVIFAIFGGGAVGFGLFGRDTGSDFVGEGGGGREGRGREEERGECC</sequence>
<feature type="region of interest" description="Disordered" evidence="7">
    <location>
        <begin position="177"/>
        <end position="196"/>
    </location>
</feature>
<keyword evidence="6" id="KW-0187">Copper transport</keyword>
<gene>
    <name evidence="8" type="ORF">RHTO0S_07e04038g</name>
</gene>
<protein>
    <recommendedName>
        <fullName evidence="6">Copper transport protein</fullName>
    </recommendedName>
</protein>
<evidence type="ECO:0000313" key="8">
    <source>
        <dbReference type="EMBL" id="CDR42778.1"/>
    </source>
</evidence>
<dbReference type="OrthoDB" id="161814at2759"/>
<dbReference type="AlphaFoldDB" id="A0A061AZW2"/>
<evidence type="ECO:0000256" key="5">
    <source>
        <dbReference type="ARBA" id="ARBA00023136"/>
    </source>
</evidence>
<dbReference type="Pfam" id="PF04145">
    <property type="entry name" value="Ctr"/>
    <property type="match status" value="1"/>
</dbReference>
<dbReference type="InterPro" id="IPR007274">
    <property type="entry name" value="Cop_transporter"/>
</dbReference>
<dbReference type="PANTHER" id="PTHR12483">
    <property type="entry name" value="SOLUTE CARRIER FAMILY 31 COPPER TRANSPORTERS"/>
    <property type="match status" value="1"/>
</dbReference>
<dbReference type="EMBL" id="LK052942">
    <property type="protein sequence ID" value="CDR42778.1"/>
    <property type="molecule type" value="Genomic_DNA"/>
</dbReference>
<dbReference type="GO" id="GO:0005375">
    <property type="term" value="F:copper ion transmembrane transporter activity"/>
    <property type="evidence" value="ECO:0007669"/>
    <property type="project" value="UniProtKB-UniRule"/>
</dbReference>
<evidence type="ECO:0000256" key="1">
    <source>
        <dbReference type="ARBA" id="ARBA00004141"/>
    </source>
</evidence>
<feature type="transmembrane region" description="Helical" evidence="6">
    <location>
        <begin position="49"/>
        <end position="66"/>
    </location>
</feature>
<evidence type="ECO:0000256" key="7">
    <source>
        <dbReference type="SAM" id="MobiDB-lite"/>
    </source>
</evidence>
<evidence type="ECO:0000256" key="2">
    <source>
        <dbReference type="ARBA" id="ARBA00006921"/>
    </source>
</evidence>